<dbReference type="CDD" id="cd14773">
    <property type="entry name" value="TrHb2_PhHbO-like_O"/>
    <property type="match status" value="1"/>
</dbReference>
<accession>A0ABU4S409</accession>
<evidence type="ECO:0000313" key="5">
    <source>
        <dbReference type="EMBL" id="MDX6851301.1"/>
    </source>
</evidence>
<gene>
    <name evidence="5" type="ORF">SCD92_18125</name>
</gene>
<evidence type="ECO:0000313" key="6">
    <source>
        <dbReference type="Proteomes" id="UP001273505"/>
    </source>
</evidence>
<keyword evidence="6" id="KW-1185">Reference proteome</keyword>
<evidence type="ECO:0000256" key="1">
    <source>
        <dbReference type="ARBA" id="ARBA00022448"/>
    </source>
</evidence>
<dbReference type="Proteomes" id="UP001273505">
    <property type="component" value="Unassembled WGS sequence"/>
</dbReference>
<evidence type="ECO:0000256" key="3">
    <source>
        <dbReference type="ARBA" id="ARBA00022723"/>
    </source>
</evidence>
<sequence length="142" mass="15920">MSFSELKYGVDDGSYRAAGGLEGITQLVDAFYDFMEELPEAQVIRGMHRADLGESRKKLAYFLSGWLGGPKLYAENFGGIVIPKAHGHLAIGQNEVDAWMLCMQKAVDLQPYPQAFKDYLINQLRVPAERIRVVCEKNIHGE</sequence>
<dbReference type="InterPro" id="IPR012292">
    <property type="entry name" value="Globin/Proto"/>
</dbReference>
<keyword evidence="1" id="KW-0813">Transport</keyword>
<keyword evidence="4" id="KW-0408">Iron</keyword>
<reference evidence="5 6" key="1">
    <citation type="submission" date="2023-11" db="EMBL/GenBank/DDBJ databases">
        <title>Gilvimarinus fulvus sp. nov., isolated from the surface of Kelp.</title>
        <authorList>
            <person name="Sun Y.Y."/>
            <person name="Gong Y."/>
            <person name="Du Z.J."/>
        </authorList>
    </citation>
    <scope>NUCLEOTIDE SEQUENCE [LARGE SCALE GENOMIC DNA]</scope>
    <source>
        <strain evidence="5 6">SDUM040013</strain>
    </source>
</reference>
<evidence type="ECO:0000256" key="4">
    <source>
        <dbReference type="ARBA" id="ARBA00023004"/>
    </source>
</evidence>
<name>A0ABU4S409_9GAMM</name>
<dbReference type="InterPro" id="IPR001486">
    <property type="entry name" value="Hemoglobin_trunc"/>
</dbReference>
<keyword evidence="2" id="KW-0349">Heme</keyword>
<evidence type="ECO:0000256" key="2">
    <source>
        <dbReference type="ARBA" id="ARBA00022617"/>
    </source>
</evidence>
<dbReference type="RefSeq" id="WP_302721670.1">
    <property type="nucleotide sequence ID" value="NZ_JAULRU010000362.1"/>
</dbReference>
<dbReference type="InterPro" id="IPR009050">
    <property type="entry name" value="Globin-like_sf"/>
</dbReference>
<protein>
    <submittedName>
        <fullName evidence="5">Group II truncated hemoglobin</fullName>
    </submittedName>
</protein>
<keyword evidence="3" id="KW-0479">Metal-binding</keyword>
<proteinExistence type="predicted"/>
<organism evidence="5 6">
    <name type="scientific">Gilvimarinus gilvus</name>
    <dbReference type="NCBI Taxonomy" id="3058038"/>
    <lineage>
        <taxon>Bacteria</taxon>
        <taxon>Pseudomonadati</taxon>
        <taxon>Pseudomonadota</taxon>
        <taxon>Gammaproteobacteria</taxon>
        <taxon>Cellvibrionales</taxon>
        <taxon>Cellvibrionaceae</taxon>
        <taxon>Gilvimarinus</taxon>
    </lineage>
</organism>
<dbReference type="SUPFAM" id="SSF46458">
    <property type="entry name" value="Globin-like"/>
    <property type="match status" value="1"/>
</dbReference>
<dbReference type="Gene3D" id="1.10.490.10">
    <property type="entry name" value="Globins"/>
    <property type="match status" value="1"/>
</dbReference>
<dbReference type="EMBL" id="JAXAFO010000048">
    <property type="protein sequence ID" value="MDX6851301.1"/>
    <property type="molecule type" value="Genomic_DNA"/>
</dbReference>
<comment type="caution">
    <text evidence="5">The sequence shown here is derived from an EMBL/GenBank/DDBJ whole genome shotgun (WGS) entry which is preliminary data.</text>
</comment>
<dbReference type="Pfam" id="PF01152">
    <property type="entry name" value="Bac_globin"/>
    <property type="match status" value="1"/>
</dbReference>